<keyword evidence="2" id="KW-1185">Reference proteome</keyword>
<accession>A0A495WRB3</accession>
<name>A0A495WRB3_9RHOO</name>
<dbReference type="OrthoDB" id="9801289at2"/>
<dbReference type="EMBL" id="RBXP01000001">
    <property type="protein sequence ID" value="RKT63093.1"/>
    <property type="molecule type" value="Genomic_DNA"/>
</dbReference>
<dbReference type="Proteomes" id="UP000270626">
    <property type="component" value="Unassembled WGS sequence"/>
</dbReference>
<dbReference type="RefSeq" id="WP_121456569.1">
    <property type="nucleotide sequence ID" value="NZ_RBXP01000001.1"/>
</dbReference>
<reference evidence="1 2" key="1">
    <citation type="submission" date="2018-10" db="EMBL/GenBank/DDBJ databases">
        <title>Genomic Encyclopedia of Type Strains, Phase IV (KMG-IV): sequencing the most valuable type-strain genomes for metagenomic binning, comparative biology and taxonomic classification.</title>
        <authorList>
            <person name="Goeker M."/>
        </authorList>
    </citation>
    <scope>NUCLEOTIDE SEQUENCE [LARGE SCALE GENOMIC DNA]</scope>
    <source>
        <strain evidence="1 2">DSM 23841</strain>
    </source>
</reference>
<dbReference type="AlphaFoldDB" id="A0A495WRB3"/>
<gene>
    <name evidence="1" type="ORF">DFR40_0143</name>
</gene>
<evidence type="ECO:0000313" key="2">
    <source>
        <dbReference type="Proteomes" id="UP000270626"/>
    </source>
</evidence>
<evidence type="ECO:0000313" key="1">
    <source>
        <dbReference type="EMBL" id="RKT63093.1"/>
    </source>
</evidence>
<protein>
    <submittedName>
        <fullName evidence="1">Uncharacterized protein</fullName>
    </submittedName>
</protein>
<organism evidence="1 2">
    <name type="scientific">Azonexus fungiphilus</name>
    <dbReference type="NCBI Taxonomy" id="146940"/>
    <lineage>
        <taxon>Bacteria</taxon>
        <taxon>Pseudomonadati</taxon>
        <taxon>Pseudomonadota</taxon>
        <taxon>Betaproteobacteria</taxon>
        <taxon>Rhodocyclales</taxon>
        <taxon>Azonexaceae</taxon>
        <taxon>Azonexus</taxon>
    </lineage>
</organism>
<sequence>MKQINITFSPNIEQFTVDEFQYQLQRVLATKGNEKERPTFGFDPDDYRSPDTEAIYKVRPSFSKNSNGWEFKGFRVSLSPSQYLFGHTILTGNDMDTSRRVAFEALRQAWYESYENDPFIHLFNPYHAKLDHVKQVLHATFDTHDAARDAMFTLVNHLDSNVHSGEGIGRSYSTPTCSGSLRDMIWEIRLYSGMRVRFFVPDDPCLFDFGDDDNEVFERERISDQLLEHARTTLVVEIELFDQNLKTGTMHNPLVWDLPGRNMYGYWGKQLLRELRIGNHQMNNFKLTSQPVLPEKLKPLAFNRHTATAMLQRMGENI</sequence>
<comment type="caution">
    <text evidence="1">The sequence shown here is derived from an EMBL/GenBank/DDBJ whole genome shotgun (WGS) entry which is preliminary data.</text>
</comment>
<proteinExistence type="predicted"/>